<proteinExistence type="predicted"/>
<dbReference type="Pfam" id="PF07883">
    <property type="entry name" value="Cupin_2"/>
    <property type="match status" value="1"/>
</dbReference>
<evidence type="ECO:0000259" key="1">
    <source>
        <dbReference type="Pfam" id="PF07883"/>
    </source>
</evidence>
<dbReference type="InterPro" id="IPR014710">
    <property type="entry name" value="RmlC-like_jellyroll"/>
</dbReference>
<dbReference type="PANTHER" id="PTHR36440">
    <property type="entry name" value="PUTATIVE (AFU_ORTHOLOGUE AFUA_8G07350)-RELATED"/>
    <property type="match status" value="1"/>
</dbReference>
<protein>
    <submittedName>
        <fullName evidence="2">Cupin domain-containing protein</fullName>
    </submittedName>
</protein>
<organism evidence="2 3">
    <name type="scientific">Prauserella shujinwangii</name>
    <dbReference type="NCBI Taxonomy" id="1453103"/>
    <lineage>
        <taxon>Bacteria</taxon>
        <taxon>Bacillati</taxon>
        <taxon>Actinomycetota</taxon>
        <taxon>Actinomycetes</taxon>
        <taxon>Pseudonocardiales</taxon>
        <taxon>Pseudonocardiaceae</taxon>
        <taxon>Prauserella</taxon>
    </lineage>
</organism>
<dbReference type="AlphaFoldDB" id="A0A2T0LWG7"/>
<sequence>MRRARAAFHPRIPGWNGAGPWSYGRRMTTRAHLSTAGEGVELSSPDAKVTVKAGAEHTGGAYELFEIDAPRGPAVPLHRTPWAKAYYVLFGRMAVLVDGERYELGPGSSITVPPGAPHTFTVHGPSVQFLAFSLTGAMGRFFRDVDQAVPEGTPLGEAVARLGPVAERHGITMVGGPQP</sequence>
<dbReference type="Proteomes" id="UP000238362">
    <property type="component" value="Unassembled WGS sequence"/>
</dbReference>
<dbReference type="InterPro" id="IPR011051">
    <property type="entry name" value="RmlC_Cupin_sf"/>
</dbReference>
<reference evidence="2 3" key="1">
    <citation type="submission" date="2018-03" db="EMBL/GenBank/DDBJ databases">
        <title>Genomic Encyclopedia of Type Strains, Phase III (KMG-III): the genomes of soil and plant-associated and newly described type strains.</title>
        <authorList>
            <person name="Whitman W."/>
        </authorList>
    </citation>
    <scope>NUCLEOTIDE SEQUENCE [LARGE SCALE GENOMIC DNA]</scope>
    <source>
        <strain evidence="2 3">CGMCC 4.7125</strain>
    </source>
</reference>
<dbReference type="SUPFAM" id="SSF51182">
    <property type="entry name" value="RmlC-like cupins"/>
    <property type="match status" value="1"/>
</dbReference>
<name>A0A2T0LWG7_9PSEU</name>
<evidence type="ECO:0000313" key="2">
    <source>
        <dbReference type="EMBL" id="PRX48368.1"/>
    </source>
</evidence>
<gene>
    <name evidence="2" type="ORF">B0I33_104184</name>
</gene>
<keyword evidence="3" id="KW-1185">Reference proteome</keyword>
<comment type="caution">
    <text evidence="2">The sequence shown here is derived from an EMBL/GenBank/DDBJ whole genome shotgun (WGS) entry which is preliminary data.</text>
</comment>
<feature type="domain" description="Cupin type-2" evidence="1">
    <location>
        <begin position="69"/>
        <end position="125"/>
    </location>
</feature>
<dbReference type="InterPro" id="IPR053146">
    <property type="entry name" value="QDO-like"/>
</dbReference>
<dbReference type="EMBL" id="PVNH01000004">
    <property type="protein sequence ID" value="PRX48368.1"/>
    <property type="molecule type" value="Genomic_DNA"/>
</dbReference>
<accession>A0A2T0LWG7</accession>
<dbReference type="Gene3D" id="2.60.120.10">
    <property type="entry name" value="Jelly Rolls"/>
    <property type="match status" value="1"/>
</dbReference>
<evidence type="ECO:0000313" key="3">
    <source>
        <dbReference type="Proteomes" id="UP000238362"/>
    </source>
</evidence>
<dbReference type="InterPro" id="IPR013096">
    <property type="entry name" value="Cupin_2"/>
</dbReference>
<dbReference type="PANTHER" id="PTHR36440:SF1">
    <property type="entry name" value="PUTATIVE (AFU_ORTHOLOGUE AFUA_8G07350)-RELATED"/>
    <property type="match status" value="1"/>
</dbReference>